<gene>
    <name evidence="3" type="ORF">H9J30_13765</name>
</gene>
<evidence type="ECO:0000313" key="4">
    <source>
        <dbReference type="Proteomes" id="UP000829384"/>
    </source>
</evidence>
<organism evidence="3 4">
    <name type="scientific">Shewanella cutis</name>
    <dbReference type="NCBI Taxonomy" id="2766780"/>
    <lineage>
        <taxon>Bacteria</taxon>
        <taxon>Pseudomonadati</taxon>
        <taxon>Pseudomonadota</taxon>
        <taxon>Gammaproteobacteria</taxon>
        <taxon>Alteromonadales</taxon>
        <taxon>Shewanellaceae</taxon>
        <taxon>Shewanella</taxon>
    </lineage>
</organism>
<protein>
    <submittedName>
        <fullName evidence="3">Alpha/beta fold hydrolase</fullName>
    </submittedName>
</protein>
<dbReference type="PANTHER" id="PTHR46118:SF4">
    <property type="entry name" value="PROTEIN ABHD11"/>
    <property type="match status" value="1"/>
</dbReference>
<accession>A0ABS9QX79</accession>
<dbReference type="PRINTS" id="PR00111">
    <property type="entry name" value="ABHYDROLASE"/>
</dbReference>
<sequence length="258" mass="28403">MNFVSSGQGEAVLLIHGLFGNLDNLKGLGQALEAHHQVIRVDVPNHGLSEHWQQMDYPNLAKAMVDLLDDLELERVHIVGHSMGGKIAMATALAYPNRIISLVAADIAPVAYQPRHDAVFAALESLPLVGHTDRRFALAHLLAAGIDDATAQFLLKNLQRCDTGFRWKMNLTGLKSGYSNIIGWHNLPNESQLVFAGPSLFIRGGDSNYVAAEHRDGILRQFPQAQAKTLEGCGHWLHAQKPSIFNRIVSEFIDKHTV</sequence>
<evidence type="ECO:0000259" key="2">
    <source>
        <dbReference type="Pfam" id="PF00561"/>
    </source>
</evidence>
<feature type="domain" description="AB hydrolase-1" evidence="2">
    <location>
        <begin position="11"/>
        <end position="242"/>
    </location>
</feature>
<dbReference type="SUPFAM" id="SSF53474">
    <property type="entry name" value="alpha/beta-Hydrolases"/>
    <property type="match status" value="1"/>
</dbReference>
<dbReference type="EMBL" id="JACSDI010000010">
    <property type="protein sequence ID" value="MCG9964972.1"/>
    <property type="molecule type" value="Genomic_DNA"/>
</dbReference>
<dbReference type="PANTHER" id="PTHR46118">
    <property type="entry name" value="PROTEIN ABHD11"/>
    <property type="match status" value="1"/>
</dbReference>
<evidence type="ECO:0000256" key="1">
    <source>
        <dbReference type="ARBA" id="ARBA00022801"/>
    </source>
</evidence>
<dbReference type="Gene3D" id="3.40.50.1820">
    <property type="entry name" value="alpha/beta hydrolase"/>
    <property type="match status" value="1"/>
</dbReference>
<evidence type="ECO:0000313" key="3">
    <source>
        <dbReference type="EMBL" id="MCG9964972.1"/>
    </source>
</evidence>
<keyword evidence="4" id="KW-1185">Reference proteome</keyword>
<dbReference type="InterPro" id="IPR000073">
    <property type="entry name" value="AB_hydrolase_1"/>
</dbReference>
<dbReference type="RefSeq" id="WP_240131527.1">
    <property type="nucleotide sequence ID" value="NZ_JACSDI010000010.1"/>
</dbReference>
<dbReference type="Proteomes" id="UP000829384">
    <property type="component" value="Unassembled WGS sequence"/>
</dbReference>
<dbReference type="InterPro" id="IPR000639">
    <property type="entry name" value="Epox_hydrolase-like"/>
</dbReference>
<comment type="caution">
    <text evidence="3">The sequence shown here is derived from an EMBL/GenBank/DDBJ whole genome shotgun (WGS) entry which is preliminary data.</text>
</comment>
<name>A0ABS9QX79_9GAMM</name>
<dbReference type="Pfam" id="PF00561">
    <property type="entry name" value="Abhydrolase_1"/>
    <property type="match status" value="1"/>
</dbReference>
<keyword evidence="1 3" id="KW-0378">Hydrolase</keyword>
<dbReference type="PRINTS" id="PR00412">
    <property type="entry name" value="EPOXHYDRLASE"/>
</dbReference>
<reference evidence="3 4" key="1">
    <citation type="submission" date="2020-08" db="EMBL/GenBank/DDBJ databases">
        <title>Whole genome sequence of Shewanella sp strain PS-2.</title>
        <authorList>
            <person name="Das S.K."/>
        </authorList>
    </citation>
    <scope>NUCLEOTIDE SEQUENCE [LARGE SCALE GENOMIC DNA]</scope>
    <source>
        <strain evidence="3 4">PS-2</strain>
    </source>
</reference>
<dbReference type="InterPro" id="IPR029058">
    <property type="entry name" value="AB_hydrolase_fold"/>
</dbReference>
<dbReference type="GO" id="GO:0016787">
    <property type="term" value="F:hydrolase activity"/>
    <property type="evidence" value="ECO:0007669"/>
    <property type="project" value="UniProtKB-KW"/>
</dbReference>
<proteinExistence type="predicted"/>